<dbReference type="SUPFAM" id="SSF56784">
    <property type="entry name" value="HAD-like"/>
    <property type="match status" value="1"/>
</dbReference>
<evidence type="ECO:0000313" key="2">
    <source>
        <dbReference type="Proteomes" id="UP000006315"/>
    </source>
</evidence>
<dbReference type="AlphaFoldDB" id="K6E390"/>
<dbReference type="InterPro" id="IPR036412">
    <property type="entry name" value="HAD-like_sf"/>
</dbReference>
<protein>
    <submittedName>
        <fullName evidence="1">FkbH-like protein</fullName>
    </submittedName>
</protein>
<accession>K6E390</accession>
<dbReference type="InterPro" id="IPR010033">
    <property type="entry name" value="HAD_SF_ppase_IIIC"/>
</dbReference>
<dbReference type="InterPro" id="IPR010037">
    <property type="entry name" value="FkbH_domain"/>
</dbReference>
<dbReference type="PATRIC" id="fig|1131731.3.peg.1539"/>
<name>K6E390_SCHAZ</name>
<dbReference type="EMBL" id="AJLR01000045">
    <property type="protein sequence ID" value="EKN67681.1"/>
    <property type="molecule type" value="Genomic_DNA"/>
</dbReference>
<keyword evidence="2" id="KW-1185">Reference proteome</keyword>
<dbReference type="Gene3D" id="3.40.50.1000">
    <property type="entry name" value="HAD superfamily/HAD-like"/>
    <property type="match status" value="1"/>
</dbReference>
<dbReference type="InterPro" id="IPR036514">
    <property type="entry name" value="SGNH_hydro_sf"/>
</dbReference>
<dbReference type="InterPro" id="IPR023214">
    <property type="entry name" value="HAD_sf"/>
</dbReference>
<dbReference type="NCBIfam" id="TIGR01681">
    <property type="entry name" value="HAD-SF-IIIC"/>
    <property type="match status" value="1"/>
</dbReference>
<proteinExistence type="predicted"/>
<sequence>MKLTQFCCLLNPELNSRDVKKFSFEINTLKSIKLSIERTLPFEYIAKFMPPFLSLWDKEGIFSYSDYDTSLAQISREDDIDVYIFWMDWRLYMENMSPEQCAIWFSERLIKTKSNCSILVNNWPSFWQLDEKQYSANLSKRGWIYQFNVQLERLKQEFKQLEIIDLDLLSSQIGMSSYDSRNDKVSNYPFSNQLTLQVARYISLNLLPAMLEPKLKAIVVDLDNTLYSGVLGEDGNDGIHLTEEHIQLQKVLKNLKENGILLAISSKNNEMDVLELFEKRTDFPLQRNDFTFIEANWSSKAENIKIMAKKFNFDVSSMLFIDDNPAELMHVVSDLPAIHLLLADATGKETVHRLINYPRLYSLKKDEMAEQRQQDILANQKRQVLQANAVDGNAYLNSLQMQIGIYENEKGHMQRIFELGQKTNQFNLALKRLTKGQMEEKFISQDYKIYSITLSDILSYSGIIGVFICHINGVTARFEEILFSCRALGRKVEDAALHSILKKLQKEHIQFVQFDTVRGPRNKPALDWIQSVTLNYVENLVDIKNRLEAKLLDYPAEVIEKHE</sequence>
<dbReference type="NCBIfam" id="TIGR01686">
    <property type="entry name" value="FkbH"/>
    <property type="match status" value="1"/>
</dbReference>
<dbReference type="Proteomes" id="UP000006315">
    <property type="component" value="Unassembled WGS sequence"/>
</dbReference>
<gene>
    <name evidence="1" type="ORF">BAZO_07364</name>
</gene>
<dbReference type="Gene3D" id="3.40.50.1110">
    <property type="entry name" value="SGNH hydrolase"/>
    <property type="match status" value="1"/>
</dbReference>
<comment type="caution">
    <text evidence="1">The sequence shown here is derived from an EMBL/GenBank/DDBJ whole genome shotgun (WGS) entry which is preliminary data.</text>
</comment>
<evidence type="ECO:0000313" key="1">
    <source>
        <dbReference type="EMBL" id="EKN67681.1"/>
    </source>
</evidence>
<organism evidence="1 2">
    <name type="scientific">Schinkia azotoformans LMG 9581</name>
    <dbReference type="NCBI Taxonomy" id="1131731"/>
    <lineage>
        <taxon>Bacteria</taxon>
        <taxon>Bacillati</taxon>
        <taxon>Bacillota</taxon>
        <taxon>Bacilli</taxon>
        <taxon>Bacillales</taxon>
        <taxon>Bacillaceae</taxon>
        <taxon>Calidifontibacillus/Schinkia group</taxon>
        <taxon>Schinkia</taxon>
    </lineage>
</organism>
<dbReference type="STRING" id="1131731.BAZO_07364"/>
<reference evidence="1 2" key="1">
    <citation type="journal article" date="2012" name="Front. Microbiol.">
        <title>Redundancy and modularity in membrane-associated dissimilatory nitrate reduction in Bacillus.</title>
        <authorList>
            <person name="Heylen K."/>
            <person name="Keltjens J."/>
        </authorList>
    </citation>
    <scope>NUCLEOTIDE SEQUENCE [LARGE SCALE GENOMIC DNA]</scope>
    <source>
        <strain evidence="1 2">LMG 9581</strain>
    </source>
</reference>